<feature type="transmembrane region" description="Helical" evidence="1">
    <location>
        <begin position="75"/>
        <end position="91"/>
    </location>
</feature>
<keyword evidence="1" id="KW-0812">Transmembrane</keyword>
<feature type="transmembrane region" description="Helical" evidence="1">
    <location>
        <begin position="16"/>
        <end position="37"/>
    </location>
</feature>
<dbReference type="EMBL" id="JAUSUT010000001">
    <property type="protein sequence ID" value="MDQ0378538.1"/>
    <property type="molecule type" value="Genomic_DNA"/>
</dbReference>
<keyword evidence="1" id="KW-0472">Membrane</keyword>
<feature type="transmembrane region" description="Helical" evidence="1">
    <location>
        <begin position="208"/>
        <end position="226"/>
    </location>
</feature>
<feature type="transmembrane region" description="Helical" evidence="1">
    <location>
        <begin position="128"/>
        <end position="145"/>
    </location>
</feature>
<feature type="transmembrane region" description="Helical" evidence="1">
    <location>
        <begin position="182"/>
        <end position="201"/>
    </location>
</feature>
<keyword evidence="3" id="KW-1185">Reference proteome</keyword>
<evidence type="ECO:0000313" key="2">
    <source>
        <dbReference type="EMBL" id="MDQ0378538.1"/>
    </source>
</evidence>
<accession>A0ABU0ETE1</accession>
<protein>
    <submittedName>
        <fullName evidence="2">Uncharacterized protein</fullName>
    </submittedName>
</protein>
<feature type="transmembrane region" description="Helical" evidence="1">
    <location>
        <begin position="157"/>
        <end position="176"/>
    </location>
</feature>
<reference evidence="2 3" key="1">
    <citation type="submission" date="2023-07" db="EMBL/GenBank/DDBJ databases">
        <title>Sequencing the genomes of 1000 actinobacteria strains.</title>
        <authorList>
            <person name="Klenk H.-P."/>
        </authorList>
    </citation>
    <scope>NUCLEOTIDE SEQUENCE [LARGE SCALE GENOMIC DNA]</scope>
    <source>
        <strain evidence="2 3">DSM 45805</strain>
    </source>
</reference>
<evidence type="ECO:0000313" key="3">
    <source>
        <dbReference type="Proteomes" id="UP001229651"/>
    </source>
</evidence>
<sequence>MDHGSHPVTGSAGLDLAALVVRLVLLPATAFVAGVGLLRPLVDTLPRRLWQVTAVLGGLSAALAVVSAVAFDVNVVGAIVHAVLVLAVPVLSARRPPVGRWIAVALLVLLVLETALGRSGVEFAIDTVYVGGTAVWFGLSALSLARAEPPRTGPLSWTLGGVLTLAAAVQLVLSGVAFDRRLYETLFGVALLAAFVLPVVASALWRRVAIVGVAAAFLAWSAFVAVPKPADLPVPGVPLLADAGGSPVLVSPHRPGRNLVHLAEPASVSVGDGPLVEAVARPGASGFWAEVELPAGRSELEVDGRTVEVDAGDGAGPAGASGPDGPECATTALGGLVAGRKDVLTSCPADALSEEDADALRKLVGFLAARKADSVTVVGDSSPRGTAAAQVVQAAAAAHHLTVRPDAAALVVVSGWTKAATTLDGAAAAQRERPAYPYGLYVAPWLLTGPLVNSVAGSMVPLRFDPREQAAISYAVALDNAFPGENPTVTGFQQWLGPGQPAAPRVQVFATAQVNAMPMNPDQPHAPGMDVPGEGPGFFIPRGTVVAISLPLD</sequence>
<organism evidence="2 3">
    <name type="scientific">Amycolatopsis thermophila</name>
    <dbReference type="NCBI Taxonomy" id="206084"/>
    <lineage>
        <taxon>Bacteria</taxon>
        <taxon>Bacillati</taxon>
        <taxon>Actinomycetota</taxon>
        <taxon>Actinomycetes</taxon>
        <taxon>Pseudonocardiales</taxon>
        <taxon>Pseudonocardiaceae</taxon>
        <taxon>Amycolatopsis</taxon>
    </lineage>
</organism>
<dbReference type="RefSeq" id="WP_306991335.1">
    <property type="nucleotide sequence ID" value="NZ_JAUSUT010000001.1"/>
</dbReference>
<feature type="transmembrane region" description="Helical" evidence="1">
    <location>
        <begin position="98"/>
        <end position="116"/>
    </location>
</feature>
<evidence type="ECO:0000256" key="1">
    <source>
        <dbReference type="SAM" id="Phobius"/>
    </source>
</evidence>
<name>A0ABU0ETE1_9PSEU</name>
<dbReference type="Proteomes" id="UP001229651">
    <property type="component" value="Unassembled WGS sequence"/>
</dbReference>
<feature type="transmembrane region" description="Helical" evidence="1">
    <location>
        <begin position="49"/>
        <end position="69"/>
    </location>
</feature>
<gene>
    <name evidence="2" type="ORF">FB470_002532</name>
</gene>
<comment type="caution">
    <text evidence="2">The sequence shown here is derived from an EMBL/GenBank/DDBJ whole genome shotgun (WGS) entry which is preliminary data.</text>
</comment>
<keyword evidence="1" id="KW-1133">Transmembrane helix</keyword>
<proteinExistence type="predicted"/>